<protein>
    <recommendedName>
        <fullName evidence="4">F-box domain-containing protein</fullName>
    </recommendedName>
</protein>
<comment type="caution">
    <text evidence="2">The sequence shown here is derived from an EMBL/GenBank/DDBJ whole genome shotgun (WGS) entry which is preliminary data.</text>
</comment>
<name>A0A0W0EXQ2_MONRR</name>
<dbReference type="Proteomes" id="UP000054988">
    <property type="component" value="Unassembled WGS sequence"/>
</dbReference>
<sequence length="388" mass="44388">MTRKKTSTSSSRPLHIGNSQSQSNQTKVSGNGKRTRDEQATSDLEERSTSQKTEKRAKVTKSHKDSCNDGKLSRFLGDLPMDLWTVLCVVLPEPVPVKSDYSYSKILGYLPMESLCTMLQVNRLIRRTLLSPDLAVVWSAARMLRDAPEPPPAMMGTILTVSTLLPLKSFMNRSAVANGSKSIITSGALKKEYPELGSSLTMLPAHVNGRTPYFSRRHAEQIVDKCGKGDFDSEKHKEELEASSDFAVRCKMWEKSERRQRSLMKWHMHNERAEVIKDRLINLGYPEADTKAVWRMRSIINQKSPPTDRIWNRIRGAVTLCVNTRRVYRMFEEDDNQLLESRLVIMYQVYVNYKRTLEPSQWRMLPNLQTLLLVPSIAPPTPWCSRRS</sequence>
<evidence type="ECO:0000256" key="1">
    <source>
        <dbReference type="SAM" id="MobiDB-lite"/>
    </source>
</evidence>
<proteinExistence type="predicted"/>
<accession>A0A0W0EXQ2</accession>
<gene>
    <name evidence="2" type="ORF">WG66_18618</name>
</gene>
<evidence type="ECO:0008006" key="4">
    <source>
        <dbReference type="Google" id="ProtNLM"/>
    </source>
</evidence>
<reference evidence="2 3" key="1">
    <citation type="submission" date="2015-12" db="EMBL/GenBank/DDBJ databases">
        <title>Draft genome sequence of Moniliophthora roreri, the causal agent of frosty pod rot of cacao.</title>
        <authorList>
            <person name="Aime M.C."/>
            <person name="Diaz-Valderrama J.R."/>
            <person name="Kijpornyongpan T."/>
            <person name="Phillips-Mora W."/>
        </authorList>
    </citation>
    <scope>NUCLEOTIDE SEQUENCE [LARGE SCALE GENOMIC DNA]</scope>
    <source>
        <strain evidence="2 3">MCA 2952</strain>
    </source>
</reference>
<feature type="region of interest" description="Disordered" evidence="1">
    <location>
        <begin position="1"/>
        <end position="67"/>
    </location>
</feature>
<feature type="compositionally biased region" description="Basic and acidic residues" evidence="1">
    <location>
        <begin position="34"/>
        <end position="67"/>
    </location>
</feature>
<dbReference type="AlphaFoldDB" id="A0A0W0EXQ2"/>
<feature type="compositionally biased region" description="Polar residues" evidence="1">
    <location>
        <begin position="17"/>
        <end position="29"/>
    </location>
</feature>
<evidence type="ECO:0000313" key="2">
    <source>
        <dbReference type="EMBL" id="KTB28773.1"/>
    </source>
</evidence>
<organism evidence="2 3">
    <name type="scientific">Moniliophthora roreri</name>
    <name type="common">Frosty pod rot fungus</name>
    <name type="synonym">Monilia roreri</name>
    <dbReference type="NCBI Taxonomy" id="221103"/>
    <lineage>
        <taxon>Eukaryota</taxon>
        <taxon>Fungi</taxon>
        <taxon>Dikarya</taxon>
        <taxon>Basidiomycota</taxon>
        <taxon>Agaricomycotina</taxon>
        <taxon>Agaricomycetes</taxon>
        <taxon>Agaricomycetidae</taxon>
        <taxon>Agaricales</taxon>
        <taxon>Marasmiineae</taxon>
        <taxon>Marasmiaceae</taxon>
        <taxon>Moniliophthora</taxon>
    </lineage>
</organism>
<evidence type="ECO:0000313" key="3">
    <source>
        <dbReference type="Proteomes" id="UP000054988"/>
    </source>
</evidence>
<dbReference type="EMBL" id="LATX01002463">
    <property type="protein sequence ID" value="KTB28773.1"/>
    <property type="molecule type" value="Genomic_DNA"/>
</dbReference>